<keyword evidence="3" id="KW-0804">Transcription</keyword>
<sequence length="132" mass="14872">MTDDEYRTLAAFRHALRRFLTFSEAAAHQGGLTIRQHQAILAVRSRAPAPASISDIADHLMIRHHSAVELIDRLVKAGLVTRSTSRDDRRRVLVSLTPQAEAVLKNLSATHRAEIIRIRPLLVDLVQRLESR</sequence>
<name>A0A432V678_9HYPH</name>
<evidence type="ECO:0000256" key="3">
    <source>
        <dbReference type="ARBA" id="ARBA00023163"/>
    </source>
</evidence>
<gene>
    <name evidence="5" type="ORF">EET67_12420</name>
</gene>
<evidence type="ECO:0000259" key="4">
    <source>
        <dbReference type="PROSITE" id="PS50995"/>
    </source>
</evidence>
<dbReference type="Proteomes" id="UP000281647">
    <property type="component" value="Unassembled WGS sequence"/>
</dbReference>
<dbReference type="PANTHER" id="PTHR33164">
    <property type="entry name" value="TRANSCRIPTIONAL REGULATOR, MARR FAMILY"/>
    <property type="match status" value="1"/>
</dbReference>
<dbReference type="GO" id="GO:0003700">
    <property type="term" value="F:DNA-binding transcription factor activity"/>
    <property type="evidence" value="ECO:0007669"/>
    <property type="project" value="InterPro"/>
</dbReference>
<dbReference type="InterPro" id="IPR039422">
    <property type="entry name" value="MarR/SlyA-like"/>
</dbReference>
<dbReference type="SUPFAM" id="SSF46785">
    <property type="entry name" value="Winged helix' DNA-binding domain"/>
    <property type="match status" value="1"/>
</dbReference>
<organism evidence="5 6">
    <name type="scientific">Borborobacter arsenicus</name>
    <dbReference type="NCBI Taxonomy" id="1851146"/>
    <lineage>
        <taxon>Bacteria</taxon>
        <taxon>Pseudomonadati</taxon>
        <taxon>Pseudomonadota</taxon>
        <taxon>Alphaproteobacteria</taxon>
        <taxon>Hyphomicrobiales</taxon>
        <taxon>Phyllobacteriaceae</taxon>
        <taxon>Borborobacter</taxon>
    </lineage>
</organism>
<dbReference type="GO" id="GO:0006950">
    <property type="term" value="P:response to stress"/>
    <property type="evidence" value="ECO:0007669"/>
    <property type="project" value="TreeGrafter"/>
</dbReference>
<dbReference type="SMART" id="SM00347">
    <property type="entry name" value="HTH_MARR"/>
    <property type="match status" value="1"/>
</dbReference>
<dbReference type="PANTHER" id="PTHR33164:SF43">
    <property type="entry name" value="HTH-TYPE TRANSCRIPTIONAL REPRESSOR YETL"/>
    <property type="match status" value="1"/>
</dbReference>
<protein>
    <submittedName>
        <fullName evidence="5">MarR family transcriptional regulator</fullName>
    </submittedName>
</protein>
<dbReference type="OrthoDB" id="9807800at2"/>
<dbReference type="GO" id="GO:0003677">
    <property type="term" value="F:DNA binding"/>
    <property type="evidence" value="ECO:0007669"/>
    <property type="project" value="UniProtKB-KW"/>
</dbReference>
<dbReference type="Gene3D" id="1.10.10.10">
    <property type="entry name" value="Winged helix-like DNA-binding domain superfamily/Winged helix DNA-binding domain"/>
    <property type="match status" value="1"/>
</dbReference>
<accession>A0A432V678</accession>
<keyword evidence="2" id="KW-0238">DNA-binding</keyword>
<proteinExistence type="predicted"/>
<dbReference type="AlphaFoldDB" id="A0A432V678"/>
<dbReference type="InterPro" id="IPR023187">
    <property type="entry name" value="Tscrpt_reg_MarR-type_CS"/>
</dbReference>
<dbReference type="PROSITE" id="PS01117">
    <property type="entry name" value="HTH_MARR_1"/>
    <property type="match status" value="1"/>
</dbReference>
<feature type="domain" description="HTH marR-type" evidence="4">
    <location>
        <begin position="2"/>
        <end position="132"/>
    </location>
</feature>
<comment type="caution">
    <text evidence="5">The sequence shown here is derived from an EMBL/GenBank/DDBJ whole genome shotgun (WGS) entry which is preliminary data.</text>
</comment>
<evidence type="ECO:0000256" key="2">
    <source>
        <dbReference type="ARBA" id="ARBA00023125"/>
    </source>
</evidence>
<dbReference type="InterPro" id="IPR036390">
    <property type="entry name" value="WH_DNA-bd_sf"/>
</dbReference>
<evidence type="ECO:0000313" key="6">
    <source>
        <dbReference type="Proteomes" id="UP000281647"/>
    </source>
</evidence>
<dbReference type="InterPro" id="IPR036388">
    <property type="entry name" value="WH-like_DNA-bd_sf"/>
</dbReference>
<dbReference type="Pfam" id="PF12802">
    <property type="entry name" value="MarR_2"/>
    <property type="match status" value="1"/>
</dbReference>
<dbReference type="InterPro" id="IPR000835">
    <property type="entry name" value="HTH_MarR-typ"/>
</dbReference>
<evidence type="ECO:0000313" key="5">
    <source>
        <dbReference type="EMBL" id="RUM97583.1"/>
    </source>
</evidence>
<keyword evidence="6" id="KW-1185">Reference proteome</keyword>
<reference evidence="5 6" key="1">
    <citation type="submission" date="2018-11" db="EMBL/GenBank/DDBJ databases">
        <title>Pseudaminobacter arsenicus sp. nov., an arsenic-resistant bacterium isolated from arsenic-rich aquifers.</title>
        <authorList>
            <person name="Mu Y."/>
        </authorList>
    </citation>
    <scope>NUCLEOTIDE SEQUENCE [LARGE SCALE GENOMIC DNA]</scope>
    <source>
        <strain evidence="5 6">CB3</strain>
    </source>
</reference>
<keyword evidence="1" id="KW-0805">Transcription regulation</keyword>
<dbReference type="PROSITE" id="PS50995">
    <property type="entry name" value="HTH_MARR_2"/>
    <property type="match status" value="1"/>
</dbReference>
<evidence type="ECO:0000256" key="1">
    <source>
        <dbReference type="ARBA" id="ARBA00023015"/>
    </source>
</evidence>
<dbReference type="EMBL" id="RKST01000011">
    <property type="protein sequence ID" value="RUM97583.1"/>
    <property type="molecule type" value="Genomic_DNA"/>
</dbReference>